<accession>A0A2Z5G6B3</accession>
<comment type="function">
    <text evidence="2 14">This enzyme scavenges exogenous and endogenous cytidine and 2'-deoxycytidine for UMP synthesis.</text>
</comment>
<feature type="binding site" evidence="13">
    <location>
        <position position="93"/>
    </location>
    <ligand>
        <name>Zn(2+)</name>
        <dbReference type="ChEBI" id="CHEBI:29105"/>
        <note>catalytic</note>
    </ligand>
</feature>
<dbReference type="GO" id="GO:0004126">
    <property type="term" value="F:cytidine deaminase activity"/>
    <property type="evidence" value="ECO:0007669"/>
    <property type="project" value="UniProtKB-UniRule"/>
</dbReference>
<keyword evidence="17" id="KW-1185">Reference proteome</keyword>
<dbReference type="Proteomes" id="UP000253606">
    <property type="component" value="Chromosome"/>
</dbReference>
<dbReference type="GO" id="GO:0042802">
    <property type="term" value="F:identical protein binding"/>
    <property type="evidence" value="ECO:0007669"/>
    <property type="project" value="UniProtKB-ARBA"/>
</dbReference>
<dbReference type="InterPro" id="IPR002125">
    <property type="entry name" value="CMP_dCMP_dom"/>
</dbReference>
<evidence type="ECO:0000256" key="1">
    <source>
        <dbReference type="ARBA" id="ARBA00001947"/>
    </source>
</evidence>
<feature type="active site" description="Proton donor" evidence="12">
    <location>
        <position position="60"/>
    </location>
</feature>
<evidence type="ECO:0000256" key="5">
    <source>
        <dbReference type="ARBA" id="ARBA00018266"/>
    </source>
</evidence>
<keyword evidence="8 13" id="KW-0862">Zinc</keyword>
<protein>
    <recommendedName>
        <fullName evidence="5 14">Cytidine deaminase</fullName>
        <ecNumber evidence="4 14">3.5.4.5</ecNumber>
    </recommendedName>
    <alternativeName>
        <fullName evidence="9 14">Cytidine aminohydrolase</fullName>
    </alternativeName>
</protein>
<gene>
    <name evidence="16" type="ORF">ACPOL_5393</name>
</gene>
<dbReference type="InterPro" id="IPR050202">
    <property type="entry name" value="Cyt/Deoxycyt_deaminase"/>
</dbReference>
<evidence type="ECO:0000256" key="8">
    <source>
        <dbReference type="ARBA" id="ARBA00022833"/>
    </source>
</evidence>
<comment type="catalytic activity">
    <reaction evidence="11 14">
        <text>cytidine + H2O + H(+) = uridine + NH4(+)</text>
        <dbReference type="Rhea" id="RHEA:16069"/>
        <dbReference type="ChEBI" id="CHEBI:15377"/>
        <dbReference type="ChEBI" id="CHEBI:15378"/>
        <dbReference type="ChEBI" id="CHEBI:16704"/>
        <dbReference type="ChEBI" id="CHEBI:17562"/>
        <dbReference type="ChEBI" id="CHEBI:28938"/>
        <dbReference type="EC" id="3.5.4.5"/>
    </reaction>
</comment>
<evidence type="ECO:0000256" key="14">
    <source>
        <dbReference type="RuleBase" id="RU364006"/>
    </source>
</evidence>
<dbReference type="InterPro" id="IPR016192">
    <property type="entry name" value="APOBEC/CMP_deaminase_Zn-bd"/>
</dbReference>
<evidence type="ECO:0000256" key="4">
    <source>
        <dbReference type="ARBA" id="ARBA00012783"/>
    </source>
</evidence>
<dbReference type="GO" id="GO:0008270">
    <property type="term" value="F:zinc ion binding"/>
    <property type="evidence" value="ECO:0007669"/>
    <property type="project" value="UniProtKB-UniRule"/>
</dbReference>
<dbReference type="PROSITE" id="PS51747">
    <property type="entry name" value="CYT_DCMP_DEAMINASES_2"/>
    <property type="match status" value="1"/>
</dbReference>
<evidence type="ECO:0000256" key="6">
    <source>
        <dbReference type="ARBA" id="ARBA00022723"/>
    </source>
</evidence>
<dbReference type="InterPro" id="IPR006262">
    <property type="entry name" value="Cyt_deam_tetra"/>
</dbReference>
<dbReference type="EMBL" id="CP030840">
    <property type="protein sequence ID" value="AXC14641.1"/>
    <property type="molecule type" value="Genomic_DNA"/>
</dbReference>
<dbReference type="NCBIfam" id="NF004064">
    <property type="entry name" value="PRK05578.1"/>
    <property type="match status" value="1"/>
</dbReference>
<dbReference type="GO" id="GO:0055086">
    <property type="term" value="P:nucleobase-containing small molecule metabolic process"/>
    <property type="evidence" value="ECO:0007669"/>
    <property type="project" value="UniProtKB-ARBA"/>
</dbReference>
<dbReference type="Gene3D" id="3.40.140.10">
    <property type="entry name" value="Cytidine Deaminase, domain 2"/>
    <property type="match status" value="1"/>
</dbReference>
<dbReference type="InterPro" id="IPR016193">
    <property type="entry name" value="Cytidine_deaminase-like"/>
</dbReference>
<evidence type="ECO:0000256" key="9">
    <source>
        <dbReference type="ARBA" id="ARBA00032005"/>
    </source>
</evidence>
<evidence type="ECO:0000256" key="2">
    <source>
        <dbReference type="ARBA" id="ARBA00003949"/>
    </source>
</evidence>
<evidence type="ECO:0000256" key="10">
    <source>
        <dbReference type="ARBA" id="ARBA00049252"/>
    </source>
</evidence>
<dbReference type="SUPFAM" id="SSF53927">
    <property type="entry name" value="Cytidine deaminase-like"/>
    <property type="match status" value="1"/>
</dbReference>
<dbReference type="KEGG" id="abas:ACPOL_5393"/>
<dbReference type="OrthoDB" id="9795347at2"/>
<keyword evidence="6 13" id="KW-0479">Metal-binding</keyword>
<sequence>MSLTSEEAQRLQQAATQAAENAYAPYSNFRVGAAILLDDRSIVTGCNVENASFGLTICAERSAMVRAVSEKGPHVRVAAIAIDNLNGAPSSPCGACRQVLSEFAQEDAMVFFPTGSGNAVSGMENRPFFDLFPFSFALAKSPSEPS</sequence>
<dbReference type="GO" id="GO:0072527">
    <property type="term" value="P:pyrimidine-containing compound metabolic process"/>
    <property type="evidence" value="ECO:0007669"/>
    <property type="project" value="UniProtKB-ARBA"/>
</dbReference>
<comment type="cofactor">
    <cofactor evidence="1 13 14">
        <name>Zn(2+)</name>
        <dbReference type="ChEBI" id="CHEBI:29105"/>
    </cofactor>
</comment>
<evidence type="ECO:0000259" key="15">
    <source>
        <dbReference type="PROSITE" id="PS51747"/>
    </source>
</evidence>
<dbReference type="GO" id="GO:0005829">
    <property type="term" value="C:cytosol"/>
    <property type="evidence" value="ECO:0007669"/>
    <property type="project" value="TreeGrafter"/>
</dbReference>
<evidence type="ECO:0000256" key="13">
    <source>
        <dbReference type="PIRSR" id="PIRSR606262-3"/>
    </source>
</evidence>
<feature type="domain" description="CMP/dCMP-type deaminase" evidence="15">
    <location>
        <begin position="6"/>
        <end position="124"/>
    </location>
</feature>
<organism evidence="16 17">
    <name type="scientific">Acidisarcina polymorpha</name>
    <dbReference type="NCBI Taxonomy" id="2211140"/>
    <lineage>
        <taxon>Bacteria</taxon>
        <taxon>Pseudomonadati</taxon>
        <taxon>Acidobacteriota</taxon>
        <taxon>Terriglobia</taxon>
        <taxon>Terriglobales</taxon>
        <taxon>Acidobacteriaceae</taxon>
        <taxon>Acidisarcina</taxon>
    </lineage>
</organism>
<feature type="binding site" evidence="13">
    <location>
        <position position="58"/>
    </location>
    <ligand>
        <name>Zn(2+)</name>
        <dbReference type="ChEBI" id="CHEBI:29105"/>
        <note>catalytic</note>
    </ligand>
</feature>
<dbReference type="NCBIfam" id="TIGR01354">
    <property type="entry name" value="cyt_deam_tetra"/>
    <property type="match status" value="1"/>
</dbReference>
<evidence type="ECO:0000256" key="11">
    <source>
        <dbReference type="ARBA" id="ARBA00049558"/>
    </source>
</evidence>
<evidence type="ECO:0000256" key="3">
    <source>
        <dbReference type="ARBA" id="ARBA00006576"/>
    </source>
</evidence>
<reference evidence="16 17" key="1">
    <citation type="journal article" date="2018" name="Front. Microbiol.">
        <title>Hydrolytic Capabilities as a Key to Environmental Success: Chitinolytic and Cellulolytic Acidobacteria From Acidic Sub-arctic Soils and Boreal Peatlands.</title>
        <authorList>
            <person name="Belova S.E."/>
            <person name="Ravin N.V."/>
            <person name="Pankratov T.A."/>
            <person name="Rakitin A.L."/>
            <person name="Ivanova A.A."/>
            <person name="Beletsky A.V."/>
            <person name="Mardanov A.V."/>
            <person name="Sinninghe Damste J.S."/>
            <person name="Dedysh S.N."/>
        </authorList>
    </citation>
    <scope>NUCLEOTIDE SEQUENCE [LARGE SCALE GENOMIC DNA]</scope>
    <source>
        <strain evidence="16 17">SBC82</strain>
    </source>
</reference>
<evidence type="ECO:0000256" key="12">
    <source>
        <dbReference type="PIRSR" id="PIRSR606262-1"/>
    </source>
</evidence>
<dbReference type="EC" id="3.5.4.5" evidence="4 14"/>
<dbReference type="Pfam" id="PF00383">
    <property type="entry name" value="dCMP_cyt_deam_1"/>
    <property type="match status" value="1"/>
</dbReference>
<evidence type="ECO:0000313" key="16">
    <source>
        <dbReference type="EMBL" id="AXC14641.1"/>
    </source>
</evidence>
<dbReference type="PANTHER" id="PTHR11644:SF2">
    <property type="entry name" value="CYTIDINE DEAMINASE"/>
    <property type="match status" value="1"/>
</dbReference>
<comment type="similarity">
    <text evidence="3 14">Belongs to the cytidine and deoxycytidylate deaminase family.</text>
</comment>
<evidence type="ECO:0000256" key="7">
    <source>
        <dbReference type="ARBA" id="ARBA00022801"/>
    </source>
</evidence>
<name>A0A2Z5G6B3_9BACT</name>
<dbReference type="FunFam" id="3.40.140.10:FF:000008">
    <property type="entry name" value="Cytidine deaminase"/>
    <property type="match status" value="1"/>
</dbReference>
<dbReference type="PROSITE" id="PS00903">
    <property type="entry name" value="CYT_DCMP_DEAMINASES_1"/>
    <property type="match status" value="1"/>
</dbReference>
<keyword evidence="7 14" id="KW-0378">Hydrolase</keyword>
<dbReference type="CDD" id="cd01283">
    <property type="entry name" value="cytidine_deaminase"/>
    <property type="match status" value="1"/>
</dbReference>
<dbReference type="PANTHER" id="PTHR11644">
    <property type="entry name" value="CYTIDINE DEAMINASE"/>
    <property type="match status" value="1"/>
</dbReference>
<feature type="binding site" evidence="13">
    <location>
        <position position="96"/>
    </location>
    <ligand>
        <name>Zn(2+)</name>
        <dbReference type="ChEBI" id="CHEBI:29105"/>
        <note>catalytic</note>
    </ligand>
</feature>
<dbReference type="AlphaFoldDB" id="A0A2Z5G6B3"/>
<evidence type="ECO:0000313" key="17">
    <source>
        <dbReference type="Proteomes" id="UP000253606"/>
    </source>
</evidence>
<comment type="catalytic activity">
    <reaction evidence="10 14">
        <text>2'-deoxycytidine + H2O + H(+) = 2'-deoxyuridine + NH4(+)</text>
        <dbReference type="Rhea" id="RHEA:13433"/>
        <dbReference type="ChEBI" id="CHEBI:15377"/>
        <dbReference type="ChEBI" id="CHEBI:15378"/>
        <dbReference type="ChEBI" id="CHEBI:15698"/>
        <dbReference type="ChEBI" id="CHEBI:16450"/>
        <dbReference type="ChEBI" id="CHEBI:28938"/>
        <dbReference type="EC" id="3.5.4.5"/>
    </reaction>
</comment>
<proteinExistence type="inferred from homology"/>